<gene>
    <name evidence="19" type="ORF">FOMPIDRAFT_1025244</name>
</gene>
<evidence type="ECO:0000256" key="16">
    <source>
        <dbReference type="SAM" id="Phobius"/>
    </source>
</evidence>
<keyword evidence="4 16" id="KW-0812">Transmembrane</keyword>
<evidence type="ECO:0000256" key="11">
    <source>
        <dbReference type="ARBA" id="ARBA00023145"/>
    </source>
</evidence>
<dbReference type="EMBL" id="KE504183">
    <property type="protein sequence ID" value="EPS96834.1"/>
    <property type="molecule type" value="Genomic_DNA"/>
</dbReference>
<dbReference type="SUPFAM" id="SSF49785">
    <property type="entry name" value="Galactose-binding domain-like"/>
    <property type="match status" value="1"/>
</dbReference>
<evidence type="ECO:0000313" key="20">
    <source>
        <dbReference type="Proteomes" id="UP000015241"/>
    </source>
</evidence>
<dbReference type="PROSITE" id="PS00138">
    <property type="entry name" value="SUBTILASE_SER"/>
    <property type="match status" value="1"/>
</dbReference>
<sequence length="878" mass="94622">MRLPLALILALLAYDSAVATPAKRDYTTHDYYVLQHDPLAGTSLADCARALGVEVVEQAGELQNHWLVRAAKALEPLDKRRADPVMQALEDIQARAFSGLLTRNPEASEARRIASAVKYLSPQTLRQRVKRAPPPPVSNNEGFPTISEVMEKMHITDPEFPRQWHLVNEKHPKNMMNVTGLWEEGITGKGVIAAMVDDGLDYTSEDLAPNFYAYGSHDFNDHTDLPTPVKYNDHHGTRCAGQIAAVKNNVCGVGIAHEAKIAGVRILSGPVSDVDEAAALNYDFQNTSIYSCSWGPPDNGRAMEGPNYLIRKAMVNGIQHGRAGKGSIFVFASGNGGRTDDQCNFDGYTNSIFSVTVAAVDHMGLHPDYSEACAANMVVAYSSGSGNAITTTDRGINACIHTHGGTSAAAPNVAGVFALLLQVRPDLTWRDVQHLCVKTALKINPEDPDWEETASGNLFSYKYGYGAVDGYKLIEAARDWQLVKPQTFIELPAVQLNNGSMDVIQRASGGMPIVAGGVASSMAVSQAQLDNDNLEKLEHITVKVWITHTRRGDVEVELVSPNGVRSILGARRYGDDATTGYPGWTFMTVKHWGENPIGTWTLRVSDQAKPVESGSFLGWTMTLWGSIKDTSKPVKVYDVPTVDNVLAPGSTEHTYPSTIISLPPTTSTKEHAKPTDHLPDDHDTSQGDASKPAFPGSGSKPADDAAASSTNTPTPDEGWFSDLSNLVTNPLWFFIAFGAVIAFGVSAGVYFWRRRVRMRQHYTTLPAGDDVAMSSIGGGGGAAGGQRTRELYDAFGEVSDDEETDDDARLHARGPSPGVNLHAGFLDDDPSTAGVTPAPYRDEPEPAPGRAPGHTHDRSDSPASGSGDGSWEHASQTR</sequence>
<feature type="signal peptide" evidence="17">
    <location>
        <begin position="1"/>
        <end position="19"/>
    </location>
</feature>
<reference evidence="19 20" key="1">
    <citation type="journal article" date="2012" name="Science">
        <title>The Paleozoic origin of enzymatic lignin decomposition reconstructed from 31 fungal genomes.</title>
        <authorList>
            <person name="Floudas D."/>
            <person name="Binder M."/>
            <person name="Riley R."/>
            <person name="Barry K."/>
            <person name="Blanchette R.A."/>
            <person name="Henrissat B."/>
            <person name="Martinez A.T."/>
            <person name="Otillar R."/>
            <person name="Spatafora J.W."/>
            <person name="Yadav J.S."/>
            <person name="Aerts A."/>
            <person name="Benoit I."/>
            <person name="Boyd A."/>
            <person name="Carlson A."/>
            <person name="Copeland A."/>
            <person name="Coutinho P.M."/>
            <person name="de Vries R.P."/>
            <person name="Ferreira P."/>
            <person name="Findley K."/>
            <person name="Foster B."/>
            <person name="Gaskell J."/>
            <person name="Glotzer D."/>
            <person name="Gorecki P."/>
            <person name="Heitman J."/>
            <person name="Hesse C."/>
            <person name="Hori C."/>
            <person name="Igarashi K."/>
            <person name="Jurgens J.A."/>
            <person name="Kallen N."/>
            <person name="Kersten P."/>
            <person name="Kohler A."/>
            <person name="Kuees U."/>
            <person name="Kumar T.K.A."/>
            <person name="Kuo A."/>
            <person name="LaButti K."/>
            <person name="Larrondo L.F."/>
            <person name="Lindquist E."/>
            <person name="Ling A."/>
            <person name="Lombard V."/>
            <person name="Lucas S."/>
            <person name="Lundell T."/>
            <person name="Martin R."/>
            <person name="McLaughlin D.J."/>
            <person name="Morgenstern I."/>
            <person name="Morin E."/>
            <person name="Murat C."/>
            <person name="Nagy L.G."/>
            <person name="Nolan M."/>
            <person name="Ohm R.A."/>
            <person name="Patyshakuliyeva A."/>
            <person name="Rokas A."/>
            <person name="Ruiz-Duenas F.J."/>
            <person name="Sabat G."/>
            <person name="Salamov A."/>
            <person name="Samejima M."/>
            <person name="Schmutz J."/>
            <person name="Slot J.C."/>
            <person name="St John F."/>
            <person name="Stenlid J."/>
            <person name="Sun H."/>
            <person name="Sun S."/>
            <person name="Syed K."/>
            <person name="Tsang A."/>
            <person name="Wiebenga A."/>
            <person name="Young D."/>
            <person name="Pisabarro A."/>
            <person name="Eastwood D.C."/>
            <person name="Martin F."/>
            <person name="Cullen D."/>
            <person name="Grigoriev I.V."/>
            <person name="Hibbett D.S."/>
        </authorList>
    </citation>
    <scope>NUCLEOTIDE SEQUENCE</scope>
    <source>
        <strain evidence="20">FP-58527</strain>
    </source>
</reference>
<dbReference type="FunFam" id="3.40.50.200:FF:000005">
    <property type="entry name" value="Proprotein convertase subtilisin/kexin type 7"/>
    <property type="match status" value="1"/>
</dbReference>
<dbReference type="InterPro" id="IPR002884">
    <property type="entry name" value="P_dom"/>
</dbReference>
<dbReference type="STRING" id="743788.S8FEJ4"/>
<dbReference type="PRINTS" id="PR00723">
    <property type="entry name" value="SUBTILISIN"/>
</dbReference>
<feature type="chain" id="PRO_5004551478" description="P/Homo B domain-containing protein" evidence="17">
    <location>
        <begin position="20"/>
        <end position="878"/>
    </location>
</feature>
<evidence type="ECO:0000256" key="10">
    <source>
        <dbReference type="ARBA" id="ARBA00023136"/>
    </source>
</evidence>
<evidence type="ECO:0000256" key="4">
    <source>
        <dbReference type="ARBA" id="ARBA00022692"/>
    </source>
</evidence>
<evidence type="ECO:0000256" key="7">
    <source>
        <dbReference type="ARBA" id="ARBA00022825"/>
    </source>
</evidence>
<dbReference type="GO" id="GO:0004252">
    <property type="term" value="F:serine-type endopeptidase activity"/>
    <property type="evidence" value="ECO:0007669"/>
    <property type="project" value="UniProtKB-UniRule"/>
</dbReference>
<evidence type="ECO:0000256" key="13">
    <source>
        <dbReference type="PIRSR" id="PIRSR615500-1"/>
    </source>
</evidence>
<evidence type="ECO:0000256" key="2">
    <source>
        <dbReference type="ARBA" id="ARBA00005325"/>
    </source>
</evidence>
<dbReference type="PANTHER" id="PTHR42884:SF14">
    <property type="entry name" value="NEUROENDOCRINE CONVERTASE 1"/>
    <property type="match status" value="1"/>
</dbReference>
<feature type="region of interest" description="Disordered" evidence="15">
    <location>
        <begin position="798"/>
        <end position="878"/>
    </location>
</feature>
<dbReference type="PROSITE" id="PS51892">
    <property type="entry name" value="SUBTILASE"/>
    <property type="match status" value="1"/>
</dbReference>
<evidence type="ECO:0000256" key="8">
    <source>
        <dbReference type="ARBA" id="ARBA00022837"/>
    </source>
</evidence>
<feature type="compositionally biased region" description="Low complexity" evidence="15">
    <location>
        <begin position="654"/>
        <end position="667"/>
    </location>
</feature>
<dbReference type="PROSITE" id="PS00137">
    <property type="entry name" value="SUBTILASE_HIS"/>
    <property type="match status" value="1"/>
</dbReference>
<dbReference type="InParanoid" id="S8FEJ4"/>
<keyword evidence="7 14" id="KW-0720">Serine protease</keyword>
<evidence type="ECO:0000256" key="14">
    <source>
        <dbReference type="PROSITE-ProRule" id="PRU01240"/>
    </source>
</evidence>
<dbReference type="InterPro" id="IPR000209">
    <property type="entry name" value="Peptidase_S8/S53_dom"/>
</dbReference>
<protein>
    <recommendedName>
        <fullName evidence="18">P/Homo B domain-containing protein</fullName>
    </recommendedName>
</protein>
<dbReference type="eggNOG" id="KOG3525">
    <property type="taxonomic scope" value="Eukaryota"/>
</dbReference>
<evidence type="ECO:0000256" key="17">
    <source>
        <dbReference type="SAM" id="SignalP"/>
    </source>
</evidence>
<keyword evidence="11" id="KW-0865">Zymogen</keyword>
<dbReference type="FunCoup" id="S8FEJ4">
    <property type="interactions" value="48"/>
</dbReference>
<keyword evidence="10 16" id="KW-0472">Membrane</keyword>
<name>S8FEJ4_FOMSC</name>
<evidence type="ECO:0000256" key="1">
    <source>
        <dbReference type="ARBA" id="ARBA00004370"/>
    </source>
</evidence>
<dbReference type="PANTHER" id="PTHR42884">
    <property type="entry name" value="PROPROTEIN CONVERTASE SUBTILISIN/KEXIN-RELATED"/>
    <property type="match status" value="1"/>
</dbReference>
<keyword evidence="3 14" id="KW-0645">Protease</keyword>
<dbReference type="SUPFAM" id="SSF52743">
    <property type="entry name" value="Subtilisin-like"/>
    <property type="match status" value="1"/>
</dbReference>
<dbReference type="GO" id="GO:0007323">
    <property type="term" value="P:peptide pheromone maturation"/>
    <property type="evidence" value="ECO:0007669"/>
    <property type="project" value="UniProtKB-ARBA"/>
</dbReference>
<dbReference type="InterPro" id="IPR022398">
    <property type="entry name" value="Peptidase_S8_His-AS"/>
</dbReference>
<feature type="active site" description="Charge relay system" evidence="13 14">
    <location>
        <position position="235"/>
    </location>
</feature>
<dbReference type="Gene3D" id="2.60.120.260">
    <property type="entry name" value="Galactose-binding domain-like"/>
    <property type="match status" value="1"/>
</dbReference>
<keyword evidence="6 14" id="KW-0378">Hydrolase</keyword>
<evidence type="ECO:0000256" key="9">
    <source>
        <dbReference type="ARBA" id="ARBA00022989"/>
    </source>
</evidence>
<keyword evidence="20" id="KW-1185">Reference proteome</keyword>
<dbReference type="InterPro" id="IPR036852">
    <property type="entry name" value="Peptidase_S8/S53_dom_sf"/>
</dbReference>
<dbReference type="InterPro" id="IPR015500">
    <property type="entry name" value="Peptidase_S8_subtilisin-rel"/>
</dbReference>
<dbReference type="GO" id="GO:0000139">
    <property type="term" value="C:Golgi membrane"/>
    <property type="evidence" value="ECO:0007669"/>
    <property type="project" value="TreeGrafter"/>
</dbReference>
<evidence type="ECO:0000256" key="12">
    <source>
        <dbReference type="ARBA" id="ARBA00023180"/>
    </source>
</evidence>
<dbReference type="GO" id="GO:0016485">
    <property type="term" value="P:protein processing"/>
    <property type="evidence" value="ECO:0007669"/>
    <property type="project" value="TreeGrafter"/>
</dbReference>
<evidence type="ECO:0000256" key="6">
    <source>
        <dbReference type="ARBA" id="ARBA00022801"/>
    </source>
</evidence>
<keyword evidence="9 16" id="KW-1133">Transmembrane helix</keyword>
<dbReference type="CDD" id="cd04059">
    <property type="entry name" value="Peptidases_S8_Protein_convertases_Kexins_Furin-like"/>
    <property type="match status" value="1"/>
</dbReference>
<feature type="active site" description="Charge relay system" evidence="13 14">
    <location>
        <position position="407"/>
    </location>
</feature>
<dbReference type="PROSITE" id="PS51829">
    <property type="entry name" value="P_HOMO_B"/>
    <property type="match status" value="1"/>
</dbReference>
<evidence type="ECO:0000259" key="18">
    <source>
        <dbReference type="PROSITE" id="PS51829"/>
    </source>
</evidence>
<organism evidence="19 20">
    <name type="scientific">Fomitopsis schrenkii</name>
    <name type="common">Brown rot fungus</name>
    <dbReference type="NCBI Taxonomy" id="2126942"/>
    <lineage>
        <taxon>Eukaryota</taxon>
        <taxon>Fungi</taxon>
        <taxon>Dikarya</taxon>
        <taxon>Basidiomycota</taxon>
        <taxon>Agaricomycotina</taxon>
        <taxon>Agaricomycetes</taxon>
        <taxon>Polyporales</taxon>
        <taxon>Fomitopsis</taxon>
    </lineage>
</organism>
<proteinExistence type="inferred from homology"/>
<keyword evidence="12" id="KW-0325">Glycoprotein</keyword>
<dbReference type="Proteomes" id="UP000015241">
    <property type="component" value="Unassembled WGS sequence"/>
</dbReference>
<comment type="similarity">
    <text evidence="2">Belongs to the peptidase S8 family. Furin subfamily.</text>
</comment>
<dbReference type="AlphaFoldDB" id="S8FEJ4"/>
<keyword evidence="8" id="KW-0106">Calcium</keyword>
<evidence type="ECO:0000313" key="19">
    <source>
        <dbReference type="EMBL" id="EPS96834.1"/>
    </source>
</evidence>
<dbReference type="Pfam" id="PF00082">
    <property type="entry name" value="Peptidase_S8"/>
    <property type="match status" value="1"/>
</dbReference>
<feature type="domain" description="P/Homo B" evidence="18">
    <location>
        <begin position="483"/>
        <end position="629"/>
    </location>
</feature>
<dbReference type="GO" id="GO:0005802">
    <property type="term" value="C:trans-Golgi network"/>
    <property type="evidence" value="ECO:0007669"/>
    <property type="project" value="TreeGrafter"/>
</dbReference>
<dbReference type="InterPro" id="IPR023828">
    <property type="entry name" value="Peptidase_S8_Ser-AS"/>
</dbReference>
<feature type="region of interest" description="Disordered" evidence="15">
    <location>
        <begin position="653"/>
        <end position="716"/>
    </location>
</feature>
<dbReference type="InterPro" id="IPR008979">
    <property type="entry name" value="Galactose-bd-like_sf"/>
</dbReference>
<accession>S8FEJ4</accession>
<dbReference type="InterPro" id="IPR034182">
    <property type="entry name" value="Kexin/furin"/>
</dbReference>
<feature type="transmembrane region" description="Helical" evidence="16">
    <location>
        <begin position="731"/>
        <end position="752"/>
    </location>
</feature>
<feature type="active site" description="Charge relay system" evidence="13 14">
    <location>
        <position position="197"/>
    </location>
</feature>
<dbReference type="HOGENOM" id="CLU_002976_2_0_1"/>
<dbReference type="FunFam" id="2.60.120.260:FF:000026">
    <property type="entry name" value="proprotein convertase subtilisin/kexin type 7"/>
    <property type="match status" value="1"/>
</dbReference>
<keyword evidence="5 17" id="KW-0732">Signal</keyword>
<evidence type="ECO:0000256" key="15">
    <source>
        <dbReference type="SAM" id="MobiDB-lite"/>
    </source>
</evidence>
<comment type="subcellular location">
    <subcellularLocation>
        <location evidence="1">Membrane</location>
    </subcellularLocation>
</comment>
<dbReference type="Pfam" id="PF01483">
    <property type="entry name" value="P_proprotein"/>
    <property type="match status" value="1"/>
</dbReference>
<feature type="compositionally biased region" description="Basic and acidic residues" evidence="15">
    <location>
        <begin position="668"/>
        <end position="685"/>
    </location>
</feature>
<dbReference type="OrthoDB" id="300641at2759"/>
<dbReference type="Gene3D" id="3.40.50.200">
    <property type="entry name" value="Peptidase S8/S53 domain"/>
    <property type="match status" value="1"/>
</dbReference>
<evidence type="ECO:0000256" key="5">
    <source>
        <dbReference type="ARBA" id="ARBA00022729"/>
    </source>
</evidence>
<evidence type="ECO:0000256" key="3">
    <source>
        <dbReference type="ARBA" id="ARBA00022670"/>
    </source>
</evidence>